<reference evidence="1 2" key="1">
    <citation type="journal article" date="2016" name="Nat. Commun.">
        <title>Thousands of microbial genomes shed light on interconnected biogeochemical processes in an aquifer system.</title>
        <authorList>
            <person name="Anantharaman K."/>
            <person name="Brown C.T."/>
            <person name="Hug L.A."/>
            <person name="Sharon I."/>
            <person name="Castelle C.J."/>
            <person name="Probst A.J."/>
            <person name="Thomas B.C."/>
            <person name="Singh A."/>
            <person name="Wilkins M.J."/>
            <person name="Karaoz U."/>
            <person name="Brodie E.L."/>
            <person name="Williams K.H."/>
            <person name="Hubbard S.S."/>
            <person name="Banfield J.F."/>
        </authorList>
    </citation>
    <scope>NUCLEOTIDE SEQUENCE [LARGE SCALE GENOMIC DNA]</scope>
</reference>
<evidence type="ECO:0000313" key="1">
    <source>
        <dbReference type="EMBL" id="OGM61372.1"/>
    </source>
</evidence>
<name>A0A1F8BBF8_9BACT</name>
<organism evidence="1 2">
    <name type="scientific">Candidatus Woesebacteria bacterium RIFCSPLOWO2_01_FULL_39_21</name>
    <dbReference type="NCBI Taxonomy" id="1802519"/>
    <lineage>
        <taxon>Bacteria</taxon>
        <taxon>Candidatus Woeseibacteriota</taxon>
    </lineage>
</organism>
<protein>
    <submittedName>
        <fullName evidence="1">Uncharacterized protein</fullName>
    </submittedName>
</protein>
<gene>
    <name evidence="1" type="ORF">A2961_03635</name>
</gene>
<dbReference type="AlphaFoldDB" id="A0A1F8BBF8"/>
<comment type="caution">
    <text evidence="1">The sequence shown here is derived from an EMBL/GenBank/DDBJ whole genome shotgun (WGS) entry which is preliminary data.</text>
</comment>
<dbReference type="EMBL" id="MGHF01000041">
    <property type="protein sequence ID" value="OGM61372.1"/>
    <property type="molecule type" value="Genomic_DNA"/>
</dbReference>
<proteinExistence type="predicted"/>
<dbReference type="Proteomes" id="UP000177082">
    <property type="component" value="Unassembled WGS sequence"/>
</dbReference>
<sequence length="157" mass="17893">MSKAEREKDLRVALIDEEVMRDPIFGHLGVIIKLLQVEAQKERPDPIIIDRLAAVSSVFSAQLKTRHPELDGGHEFNHPLRPQWERMTELLGEAINMCGPENAAPLVTKWVVECGPMARQIDRDLSQFEGYRRTRQSIDLRLPQTPQALAFRIAFGL</sequence>
<evidence type="ECO:0000313" key="2">
    <source>
        <dbReference type="Proteomes" id="UP000177082"/>
    </source>
</evidence>
<accession>A0A1F8BBF8</accession>